<protein>
    <recommendedName>
        <fullName evidence="4">DUF5105 domain-containing protein</fullName>
    </recommendedName>
</protein>
<keyword evidence="3" id="KW-1185">Reference proteome</keyword>
<evidence type="ECO:0000313" key="3">
    <source>
        <dbReference type="Proteomes" id="UP001473063"/>
    </source>
</evidence>
<comment type="caution">
    <text evidence="2">The sequence shown here is derived from an EMBL/GenBank/DDBJ whole genome shotgun (WGS) entry which is preliminary data.</text>
</comment>
<accession>A0ABV1BG26</accession>
<feature type="chain" id="PRO_5047143265" description="DUF5105 domain-containing protein" evidence="1">
    <location>
        <begin position="27"/>
        <end position="203"/>
    </location>
</feature>
<dbReference type="RefSeq" id="WP_349056867.1">
    <property type="nucleotide sequence ID" value="NZ_JBBMEJ010000010.1"/>
</dbReference>
<feature type="signal peptide" evidence="1">
    <location>
        <begin position="1"/>
        <end position="26"/>
    </location>
</feature>
<dbReference type="Proteomes" id="UP001473063">
    <property type="component" value="Unassembled WGS sequence"/>
</dbReference>
<gene>
    <name evidence="2" type="ORF">WMO28_09915</name>
</gene>
<keyword evidence="1" id="KW-0732">Signal</keyword>
<name>A0ABV1BG26_9FIRM</name>
<sequence>MKMAKKFMALALAAVLSVGSAFCVSADGSRTKNITVSQEQSKIYEVIQKIQETEEFKELTADVPAVADAFQKVGEGKMDVAEFTDVLKALAADEKNETLKAAIEEVVEKLDGKDFVTGFTQFKVLDQAKAVKNADGKYEVEIAVPSLTDDLENVQLLCYNKETKEWTIVEPISIDKKNKTIKVALEDLCYFTVIADAKADTAK</sequence>
<reference evidence="2 3" key="1">
    <citation type="submission" date="2024-03" db="EMBL/GenBank/DDBJ databases">
        <title>Human intestinal bacterial collection.</title>
        <authorList>
            <person name="Pauvert C."/>
            <person name="Hitch T.C.A."/>
            <person name="Clavel T."/>
        </authorList>
    </citation>
    <scope>NUCLEOTIDE SEQUENCE [LARGE SCALE GENOMIC DNA]</scope>
    <source>
        <strain evidence="2 3">CLA-JM-H16</strain>
    </source>
</reference>
<proteinExistence type="predicted"/>
<dbReference type="EMBL" id="JBBMEJ010000010">
    <property type="protein sequence ID" value="MEQ2371255.1"/>
    <property type="molecule type" value="Genomic_DNA"/>
</dbReference>
<evidence type="ECO:0000256" key="1">
    <source>
        <dbReference type="SAM" id="SignalP"/>
    </source>
</evidence>
<organism evidence="2 3">
    <name type="scientific">Blautia aquisgranensis</name>
    <dbReference type="NCBI Taxonomy" id="3133153"/>
    <lineage>
        <taxon>Bacteria</taxon>
        <taxon>Bacillati</taxon>
        <taxon>Bacillota</taxon>
        <taxon>Clostridia</taxon>
        <taxon>Lachnospirales</taxon>
        <taxon>Lachnospiraceae</taxon>
        <taxon>Blautia</taxon>
    </lineage>
</organism>
<evidence type="ECO:0000313" key="2">
    <source>
        <dbReference type="EMBL" id="MEQ2371255.1"/>
    </source>
</evidence>
<evidence type="ECO:0008006" key="4">
    <source>
        <dbReference type="Google" id="ProtNLM"/>
    </source>
</evidence>